<keyword evidence="2" id="KW-1185">Reference proteome</keyword>
<dbReference type="InParanoid" id="C5LHK9"/>
<dbReference type="Proteomes" id="UP000007800">
    <property type="component" value="Unassembled WGS sequence"/>
</dbReference>
<evidence type="ECO:0000313" key="1">
    <source>
        <dbReference type="EMBL" id="EER03784.1"/>
    </source>
</evidence>
<name>C5LHK9_PERM5</name>
<organism evidence="2">
    <name type="scientific">Perkinsus marinus (strain ATCC 50983 / TXsc)</name>
    <dbReference type="NCBI Taxonomy" id="423536"/>
    <lineage>
        <taxon>Eukaryota</taxon>
        <taxon>Sar</taxon>
        <taxon>Alveolata</taxon>
        <taxon>Perkinsozoa</taxon>
        <taxon>Perkinsea</taxon>
        <taxon>Perkinsida</taxon>
        <taxon>Perkinsidae</taxon>
        <taxon>Perkinsus</taxon>
    </lineage>
</organism>
<sequence>LDDGCIPGAGDDDRPIGHDTHNLFLYDKKNKDRLFLVTIAQSENISLKELAKKVSPSKIAGIKMP</sequence>
<accession>C5LHK9</accession>
<dbReference type="RefSeq" id="XP_002771968.1">
    <property type="nucleotide sequence ID" value="XM_002771922.1"/>
</dbReference>
<dbReference type="GeneID" id="9048377"/>
<proteinExistence type="predicted"/>
<feature type="non-terminal residue" evidence="1">
    <location>
        <position position="1"/>
    </location>
</feature>
<protein>
    <submittedName>
        <fullName evidence="1">Uncharacterized protein</fullName>
    </submittedName>
</protein>
<dbReference type="AlphaFoldDB" id="C5LHK9"/>
<dbReference type="EMBL" id="GG682099">
    <property type="protein sequence ID" value="EER03784.1"/>
    <property type="molecule type" value="Genomic_DNA"/>
</dbReference>
<gene>
    <name evidence="1" type="ORF">Pmar_PMAR004418</name>
</gene>
<evidence type="ECO:0000313" key="2">
    <source>
        <dbReference type="Proteomes" id="UP000007800"/>
    </source>
</evidence>
<reference evidence="1 2" key="1">
    <citation type="submission" date="2008-07" db="EMBL/GenBank/DDBJ databases">
        <authorList>
            <person name="El-Sayed N."/>
            <person name="Caler E."/>
            <person name="Inman J."/>
            <person name="Amedeo P."/>
            <person name="Hass B."/>
            <person name="Wortman J."/>
        </authorList>
    </citation>
    <scope>NUCLEOTIDE SEQUENCE [LARGE SCALE GENOMIC DNA]</scope>
    <source>
        <strain evidence="2">ATCC 50983 / TXsc</strain>
    </source>
</reference>